<dbReference type="FunFam" id="3.40.50.720:FF:000084">
    <property type="entry name" value="Short-chain dehydrogenase reductase"/>
    <property type="match status" value="1"/>
</dbReference>
<evidence type="ECO:0000313" key="4">
    <source>
        <dbReference type="EMBL" id="KZE75852.1"/>
    </source>
</evidence>
<dbReference type="PRINTS" id="PR00081">
    <property type="entry name" value="GDHRDH"/>
</dbReference>
<accession>A0A165QP11</accession>
<evidence type="ECO:0000256" key="3">
    <source>
        <dbReference type="RuleBase" id="RU000363"/>
    </source>
</evidence>
<dbReference type="InterPro" id="IPR020904">
    <property type="entry name" value="Sc_DH/Rdtase_CS"/>
</dbReference>
<dbReference type="PROSITE" id="PS00061">
    <property type="entry name" value="ADH_SHORT"/>
    <property type="match status" value="1"/>
</dbReference>
<dbReference type="InterPro" id="IPR036291">
    <property type="entry name" value="NAD(P)-bd_dom_sf"/>
</dbReference>
<evidence type="ECO:0000256" key="1">
    <source>
        <dbReference type="ARBA" id="ARBA00006484"/>
    </source>
</evidence>
<dbReference type="PANTHER" id="PTHR43976">
    <property type="entry name" value="SHORT CHAIN DEHYDROGENASE"/>
    <property type="match status" value="1"/>
</dbReference>
<dbReference type="STRING" id="1007103.GCA_000213315_04925"/>
<name>A0A165QP11_9BACL</name>
<dbReference type="SUPFAM" id="SSF51735">
    <property type="entry name" value="NAD(P)-binding Rossmann-fold domains"/>
    <property type="match status" value="1"/>
</dbReference>
<dbReference type="InterPro" id="IPR051911">
    <property type="entry name" value="SDR_oxidoreductase"/>
</dbReference>
<dbReference type="GO" id="GO:0008206">
    <property type="term" value="P:bile acid metabolic process"/>
    <property type="evidence" value="ECO:0007669"/>
    <property type="project" value="UniProtKB-ARBA"/>
</dbReference>
<keyword evidence="2" id="KW-0560">Oxidoreductase</keyword>
<dbReference type="EMBL" id="LQRA01000070">
    <property type="protein sequence ID" value="KZE75852.1"/>
    <property type="molecule type" value="Genomic_DNA"/>
</dbReference>
<evidence type="ECO:0000313" key="5">
    <source>
        <dbReference type="Proteomes" id="UP000076563"/>
    </source>
</evidence>
<gene>
    <name evidence="4" type="ORF">AV654_25645</name>
</gene>
<keyword evidence="5" id="KW-1185">Reference proteome</keyword>
<dbReference type="Pfam" id="PF00106">
    <property type="entry name" value="adh_short"/>
    <property type="match status" value="1"/>
</dbReference>
<sequence>MGAEEGGNSMDNAQPVALVTGASSGFGLLTSVALARAGYRTVATMRNPDKSDALQEHAERSGVQELIDIMPLDVTDHEAIGQTVGSIVKTYGRIDVLVNNAGFAVGGYVEDVPMAQWRQQLETNVFGMIAATKAVLPHMRERRSGCIVNVSSVSGRSGFPGYAPYSTSKFAVEGFSESLRLEMKPFGVNVVLIEPGAYKTDIWQKGFDSMCSSEASPYRPLLEKVLRYSKQAAATAPDAAEVAETIVRVVRSKRPKLRYPLGRGAKLALRSKALLPWRWYESIVLRLLNK</sequence>
<dbReference type="PRINTS" id="PR00080">
    <property type="entry name" value="SDRFAMILY"/>
</dbReference>
<dbReference type="GO" id="GO:0016491">
    <property type="term" value="F:oxidoreductase activity"/>
    <property type="evidence" value="ECO:0007669"/>
    <property type="project" value="UniProtKB-KW"/>
</dbReference>
<dbReference type="Proteomes" id="UP000076563">
    <property type="component" value="Unassembled WGS sequence"/>
</dbReference>
<dbReference type="Gene3D" id="3.40.50.720">
    <property type="entry name" value="NAD(P)-binding Rossmann-like Domain"/>
    <property type="match status" value="1"/>
</dbReference>
<dbReference type="CDD" id="cd05374">
    <property type="entry name" value="17beta-HSD-like_SDR_c"/>
    <property type="match status" value="1"/>
</dbReference>
<dbReference type="PANTHER" id="PTHR43976:SF16">
    <property type="entry name" value="SHORT-CHAIN DEHYDROGENASE_REDUCTASE FAMILY PROTEIN"/>
    <property type="match status" value="1"/>
</dbReference>
<reference evidence="5" key="1">
    <citation type="submission" date="2016-01" db="EMBL/GenBank/DDBJ databases">
        <title>Draft genome of Chromobacterium sp. F49.</title>
        <authorList>
            <person name="Hong K.W."/>
        </authorList>
    </citation>
    <scope>NUCLEOTIDE SEQUENCE [LARGE SCALE GENOMIC DNA]</scope>
    <source>
        <strain evidence="5">M63</strain>
    </source>
</reference>
<evidence type="ECO:0000256" key="2">
    <source>
        <dbReference type="ARBA" id="ARBA00023002"/>
    </source>
</evidence>
<dbReference type="eggNOG" id="COG1028">
    <property type="taxonomic scope" value="Bacteria"/>
</dbReference>
<organism evidence="4 5">
    <name type="scientific">Paenibacillus elgii</name>
    <dbReference type="NCBI Taxonomy" id="189691"/>
    <lineage>
        <taxon>Bacteria</taxon>
        <taxon>Bacillati</taxon>
        <taxon>Bacillota</taxon>
        <taxon>Bacilli</taxon>
        <taxon>Bacillales</taxon>
        <taxon>Paenibacillaceae</taxon>
        <taxon>Paenibacillus</taxon>
    </lineage>
</organism>
<proteinExistence type="inferred from homology"/>
<protein>
    <submittedName>
        <fullName evidence="4">Short-chain dehydrogenase</fullName>
    </submittedName>
</protein>
<comment type="caution">
    <text evidence="4">The sequence shown here is derived from an EMBL/GenBank/DDBJ whole genome shotgun (WGS) entry which is preliminary data.</text>
</comment>
<dbReference type="AlphaFoldDB" id="A0A165QP11"/>
<dbReference type="InterPro" id="IPR002347">
    <property type="entry name" value="SDR_fam"/>
</dbReference>
<comment type="similarity">
    <text evidence="1 3">Belongs to the short-chain dehydrogenases/reductases (SDR) family.</text>
</comment>
<dbReference type="NCBIfam" id="NF005372">
    <property type="entry name" value="PRK06914.1"/>
    <property type="match status" value="1"/>
</dbReference>